<dbReference type="AlphaFoldDB" id="A0A9P7EZY3"/>
<dbReference type="RefSeq" id="XP_041289634.1">
    <property type="nucleotide sequence ID" value="XM_041438255.1"/>
</dbReference>
<keyword evidence="3" id="KW-1185">Reference proteome</keyword>
<evidence type="ECO:0000313" key="3">
    <source>
        <dbReference type="Proteomes" id="UP000823399"/>
    </source>
</evidence>
<name>A0A9P7EZY3_9AGAM</name>
<reference evidence="2" key="1">
    <citation type="journal article" date="2020" name="New Phytol.">
        <title>Comparative genomics reveals dynamic genome evolution in host specialist ectomycorrhizal fungi.</title>
        <authorList>
            <person name="Lofgren L.A."/>
            <person name="Nguyen N.H."/>
            <person name="Vilgalys R."/>
            <person name="Ruytinx J."/>
            <person name="Liao H.L."/>
            <person name="Branco S."/>
            <person name="Kuo A."/>
            <person name="LaButti K."/>
            <person name="Lipzen A."/>
            <person name="Andreopoulos W."/>
            <person name="Pangilinan J."/>
            <person name="Riley R."/>
            <person name="Hundley H."/>
            <person name="Na H."/>
            <person name="Barry K."/>
            <person name="Grigoriev I.V."/>
            <person name="Stajich J.E."/>
            <person name="Kennedy P.G."/>
        </authorList>
    </citation>
    <scope>NUCLEOTIDE SEQUENCE</scope>
    <source>
        <strain evidence="2">FC423</strain>
    </source>
</reference>
<evidence type="ECO:0000256" key="1">
    <source>
        <dbReference type="SAM" id="MobiDB-lite"/>
    </source>
</evidence>
<evidence type="ECO:0000313" key="2">
    <source>
        <dbReference type="EMBL" id="KAG2100691.1"/>
    </source>
</evidence>
<comment type="caution">
    <text evidence="2">The sequence shown here is derived from an EMBL/GenBank/DDBJ whole genome shotgun (WGS) entry which is preliminary data.</text>
</comment>
<feature type="region of interest" description="Disordered" evidence="1">
    <location>
        <begin position="24"/>
        <end position="54"/>
    </location>
</feature>
<proteinExistence type="predicted"/>
<sequence>MNSSSGPHTDSVTYPPAVRAVEKEIVSSQPSSSSMLLHSSPQDRPPQKDEQTHSPLRLRGGCIPCPGGICCIIPCPCCC</sequence>
<feature type="compositionally biased region" description="Low complexity" evidence="1">
    <location>
        <begin position="27"/>
        <end position="42"/>
    </location>
</feature>
<protein>
    <submittedName>
        <fullName evidence="2">Uncharacterized protein</fullName>
    </submittedName>
</protein>
<organism evidence="2 3">
    <name type="scientific">Suillus discolor</name>
    <dbReference type="NCBI Taxonomy" id="1912936"/>
    <lineage>
        <taxon>Eukaryota</taxon>
        <taxon>Fungi</taxon>
        <taxon>Dikarya</taxon>
        <taxon>Basidiomycota</taxon>
        <taxon>Agaricomycotina</taxon>
        <taxon>Agaricomycetes</taxon>
        <taxon>Agaricomycetidae</taxon>
        <taxon>Boletales</taxon>
        <taxon>Suillineae</taxon>
        <taxon>Suillaceae</taxon>
        <taxon>Suillus</taxon>
    </lineage>
</organism>
<dbReference type="EMBL" id="JABBWM010000053">
    <property type="protein sequence ID" value="KAG2100691.1"/>
    <property type="molecule type" value="Genomic_DNA"/>
</dbReference>
<dbReference type="GeneID" id="64700514"/>
<accession>A0A9P7EZY3</accession>
<gene>
    <name evidence="2" type="ORF">F5147DRAFT_710101</name>
</gene>
<dbReference type="Proteomes" id="UP000823399">
    <property type="component" value="Unassembled WGS sequence"/>
</dbReference>